<dbReference type="RefSeq" id="XP_058305371.1">
    <property type="nucleotide sequence ID" value="XM_058455383.1"/>
</dbReference>
<dbReference type="Proteomes" id="UP001150904">
    <property type="component" value="Unassembled WGS sequence"/>
</dbReference>
<dbReference type="PROSITE" id="PS50048">
    <property type="entry name" value="ZN2_CY6_FUNGAL_2"/>
    <property type="match status" value="1"/>
</dbReference>
<keyword evidence="3" id="KW-0238">DNA-binding</keyword>
<dbReference type="Gene3D" id="4.10.240.10">
    <property type="entry name" value="Zn(2)-C6 fungal-type DNA-binding domain"/>
    <property type="match status" value="1"/>
</dbReference>
<dbReference type="InterPro" id="IPR021858">
    <property type="entry name" value="Fun_TF"/>
</dbReference>
<reference evidence="7" key="2">
    <citation type="journal article" date="2023" name="IMA Fungus">
        <title>Comparative genomic study of the Penicillium genus elucidates a diverse pangenome and 15 lateral gene transfer events.</title>
        <authorList>
            <person name="Petersen C."/>
            <person name="Sorensen T."/>
            <person name="Nielsen M.R."/>
            <person name="Sondergaard T.E."/>
            <person name="Sorensen J.L."/>
            <person name="Fitzpatrick D.A."/>
            <person name="Frisvad J.C."/>
            <person name="Nielsen K.L."/>
        </authorList>
    </citation>
    <scope>NUCLEOTIDE SEQUENCE</scope>
    <source>
        <strain evidence="7">IBT 15544</strain>
    </source>
</reference>
<evidence type="ECO:0000259" key="6">
    <source>
        <dbReference type="PROSITE" id="PS50048"/>
    </source>
</evidence>
<evidence type="ECO:0000256" key="1">
    <source>
        <dbReference type="ARBA" id="ARBA00004123"/>
    </source>
</evidence>
<name>A0A9W9JDL3_9EURO</name>
<dbReference type="GO" id="GO:0000976">
    <property type="term" value="F:transcription cis-regulatory region binding"/>
    <property type="evidence" value="ECO:0007669"/>
    <property type="project" value="TreeGrafter"/>
</dbReference>
<keyword evidence="8" id="KW-1185">Reference proteome</keyword>
<dbReference type="GO" id="GO:0005634">
    <property type="term" value="C:nucleus"/>
    <property type="evidence" value="ECO:0007669"/>
    <property type="project" value="UniProtKB-SubCell"/>
</dbReference>
<sequence>MLNVRISSLPSDRQTADKDCRQCNKRRIKCDRSTPGCRKCSVRGLRCPGYDSFQLKWSQGVASRGHLAGKRYPMRALPQSSSPVGSTSQRAVSQSGVYFNGLGHGPSSLTKYGVWAQEDAGLLSHPAVDRRLVEVYTSVTVSDDLFTHFDISVAPRLTWVDGPDHPWRSLMFPLAQRCSCLRLSILSVAAAHLSFTSPKNQPQSMEIQAMNHRLRDASLRTLNDMIRVELDNNDSSNSYHEASSLIGILATTLVLCYGEMLVPNSTDWNLHLRACRALIERHQWRDWHTEPKDAATRFLINEVSDIEVFRTFGAFTKEDPLVSLPSRAIMDSHFGAFTGLLWEITVEERRRYGLSQNGQDLPPINMYTWRAKVEHAYTRASTDTAWLSTIHGTDTQQWMDAIVRAVYHATLIYAYQALAPTSATEAISSSMKHLIQEIDFVTAGSIHILSHDIFLPLFIAGTECWADTTRQISIEKLYLDLVSTTGLWCNSTAIHFLKAFWKRTEYHGVGKWIAFAREHERHNGPFLIF</sequence>
<dbReference type="AlphaFoldDB" id="A0A9W9JDL3"/>
<dbReference type="GO" id="GO:0000981">
    <property type="term" value="F:DNA-binding transcription factor activity, RNA polymerase II-specific"/>
    <property type="evidence" value="ECO:0007669"/>
    <property type="project" value="InterPro"/>
</dbReference>
<evidence type="ECO:0000256" key="5">
    <source>
        <dbReference type="ARBA" id="ARBA00023242"/>
    </source>
</evidence>
<dbReference type="PANTHER" id="PTHR37534:SF15">
    <property type="entry name" value="ZN(II)2CYS6 TRANSCRIPTION FACTOR (EUROFUNG)"/>
    <property type="match status" value="1"/>
</dbReference>
<dbReference type="GeneID" id="83182684"/>
<keyword evidence="5" id="KW-0539">Nucleus</keyword>
<evidence type="ECO:0000256" key="4">
    <source>
        <dbReference type="ARBA" id="ARBA00023163"/>
    </source>
</evidence>
<dbReference type="SUPFAM" id="SSF57701">
    <property type="entry name" value="Zn2/Cys6 DNA-binding domain"/>
    <property type="match status" value="1"/>
</dbReference>
<reference evidence="7" key="1">
    <citation type="submission" date="2022-12" db="EMBL/GenBank/DDBJ databases">
        <authorList>
            <person name="Petersen C."/>
        </authorList>
    </citation>
    <scope>NUCLEOTIDE SEQUENCE</scope>
    <source>
        <strain evidence="7">IBT 15544</strain>
    </source>
</reference>
<organism evidence="7 8">
    <name type="scientific">Penicillium cinerascens</name>
    <dbReference type="NCBI Taxonomy" id="70096"/>
    <lineage>
        <taxon>Eukaryota</taxon>
        <taxon>Fungi</taxon>
        <taxon>Dikarya</taxon>
        <taxon>Ascomycota</taxon>
        <taxon>Pezizomycotina</taxon>
        <taxon>Eurotiomycetes</taxon>
        <taxon>Eurotiomycetidae</taxon>
        <taxon>Eurotiales</taxon>
        <taxon>Aspergillaceae</taxon>
        <taxon>Penicillium</taxon>
    </lineage>
</organism>
<dbReference type="InterPro" id="IPR001138">
    <property type="entry name" value="Zn2Cys6_DnaBD"/>
</dbReference>
<comment type="caution">
    <text evidence="7">The sequence shown here is derived from an EMBL/GenBank/DDBJ whole genome shotgun (WGS) entry which is preliminary data.</text>
</comment>
<evidence type="ECO:0000256" key="2">
    <source>
        <dbReference type="ARBA" id="ARBA00023015"/>
    </source>
</evidence>
<dbReference type="OrthoDB" id="3251668at2759"/>
<dbReference type="Pfam" id="PF11951">
    <property type="entry name" value="Fungal_trans_2"/>
    <property type="match status" value="2"/>
</dbReference>
<evidence type="ECO:0000256" key="3">
    <source>
        <dbReference type="ARBA" id="ARBA00023125"/>
    </source>
</evidence>
<evidence type="ECO:0000313" key="7">
    <source>
        <dbReference type="EMBL" id="KAJ5194883.1"/>
    </source>
</evidence>
<comment type="subcellular location">
    <subcellularLocation>
        <location evidence="1">Nucleus</location>
    </subcellularLocation>
</comment>
<keyword evidence="4" id="KW-0804">Transcription</keyword>
<proteinExistence type="predicted"/>
<evidence type="ECO:0000313" key="8">
    <source>
        <dbReference type="Proteomes" id="UP001150904"/>
    </source>
</evidence>
<dbReference type="GO" id="GO:0008270">
    <property type="term" value="F:zinc ion binding"/>
    <property type="evidence" value="ECO:0007669"/>
    <property type="project" value="InterPro"/>
</dbReference>
<protein>
    <recommendedName>
        <fullName evidence="6">Zn(2)-C6 fungal-type domain-containing protein</fullName>
    </recommendedName>
</protein>
<accession>A0A9W9JDL3</accession>
<dbReference type="InterPro" id="IPR036864">
    <property type="entry name" value="Zn2-C6_fun-type_DNA-bd_sf"/>
</dbReference>
<dbReference type="GO" id="GO:0045944">
    <property type="term" value="P:positive regulation of transcription by RNA polymerase II"/>
    <property type="evidence" value="ECO:0007669"/>
    <property type="project" value="TreeGrafter"/>
</dbReference>
<dbReference type="EMBL" id="JAPQKR010000015">
    <property type="protein sequence ID" value="KAJ5194883.1"/>
    <property type="molecule type" value="Genomic_DNA"/>
</dbReference>
<keyword evidence="2" id="KW-0805">Transcription regulation</keyword>
<dbReference type="PANTHER" id="PTHR37534">
    <property type="entry name" value="TRANSCRIPTIONAL ACTIVATOR PROTEIN UGA3"/>
    <property type="match status" value="1"/>
</dbReference>
<dbReference type="Pfam" id="PF00172">
    <property type="entry name" value="Zn_clus"/>
    <property type="match status" value="1"/>
</dbReference>
<feature type="domain" description="Zn(2)-C6 fungal-type" evidence="6">
    <location>
        <begin position="19"/>
        <end position="47"/>
    </location>
</feature>
<gene>
    <name evidence="7" type="ORF">N7498_008321</name>
</gene>